<organism evidence="2 3">
    <name type="scientific">Cryptolaemus montrouzieri</name>
    <dbReference type="NCBI Taxonomy" id="559131"/>
    <lineage>
        <taxon>Eukaryota</taxon>
        <taxon>Metazoa</taxon>
        <taxon>Ecdysozoa</taxon>
        <taxon>Arthropoda</taxon>
        <taxon>Hexapoda</taxon>
        <taxon>Insecta</taxon>
        <taxon>Pterygota</taxon>
        <taxon>Neoptera</taxon>
        <taxon>Endopterygota</taxon>
        <taxon>Coleoptera</taxon>
        <taxon>Polyphaga</taxon>
        <taxon>Cucujiformia</taxon>
        <taxon>Coccinelloidea</taxon>
        <taxon>Coccinellidae</taxon>
        <taxon>Scymninae</taxon>
        <taxon>Scymnini</taxon>
        <taxon>Cryptolaemus</taxon>
    </lineage>
</organism>
<evidence type="ECO:0000313" key="3">
    <source>
        <dbReference type="Proteomes" id="UP001516400"/>
    </source>
</evidence>
<name>A0ABD2NL36_9CUCU</name>
<comment type="caution">
    <text evidence="2">The sequence shown here is derived from an EMBL/GenBank/DDBJ whole genome shotgun (WGS) entry which is preliminary data.</text>
</comment>
<gene>
    <name evidence="2" type="ORF">HHI36_016903</name>
</gene>
<dbReference type="InterPro" id="IPR011990">
    <property type="entry name" value="TPR-like_helical_dom_sf"/>
</dbReference>
<reference evidence="2 3" key="1">
    <citation type="journal article" date="2021" name="BMC Biol.">
        <title>Horizontally acquired antibacterial genes associated with adaptive radiation of ladybird beetles.</title>
        <authorList>
            <person name="Li H.S."/>
            <person name="Tang X.F."/>
            <person name="Huang Y.H."/>
            <person name="Xu Z.Y."/>
            <person name="Chen M.L."/>
            <person name="Du X.Y."/>
            <person name="Qiu B.Y."/>
            <person name="Chen P.T."/>
            <person name="Zhang W."/>
            <person name="Slipinski A."/>
            <person name="Escalona H.E."/>
            <person name="Waterhouse R.M."/>
            <person name="Zwick A."/>
            <person name="Pang H."/>
        </authorList>
    </citation>
    <scope>NUCLEOTIDE SEQUENCE [LARGE SCALE GENOMIC DNA]</scope>
    <source>
        <strain evidence="2">SYSU2018</strain>
    </source>
</reference>
<evidence type="ECO:0000313" key="2">
    <source>
        <dbReference type="EMBL" id="KAL3279393.1"/>
    </source>
</evidence>
<feature type="compositionally biased region" description="Low complexity" evidence="1">
    <location>
        <begin position="83"/>
        <end position="103"/>
    </location>
</feature>
<dbReference type="AlphaFoldDB" id="A0ABD2NL36"/>
<dbReference type="Gene3D" id="1.25.40.10">
    <property type="entry name" value="Tetratricopeptide repeat domain"/>
    <property type="match status" value="1"/>
</dbReference>
<keyword evidence="3" id="KW-1185">Reference proteome</keyword>
<dbReference type="InterPro" id="IPR026703">
    <property type="entry name" value="ERICH2"/>
</dbReference>
<dbReference type="Proteomes" id="UP001516400">
    <property type="component" value="Unassembled WGS sequence"/>
</dbReference>
<dbReference type="EMBL" id="JABFTP020000124">
    <property type="protein sequence ID" value="KAL3279393.1"/>
    <property type="molecule type" value="Genomic_DNA"/>
</dbReference>
<dbReference type="PANTHER" id="PTHR21520:SF2">
    <property type="entry name" value="GLUTAMATE-RICH PROTEIN 2"/>
    <property type="match status" value="1"/>
</dbReference>
<sequence length="246" mass="27350">MSRTSTILLKNVVCVLFDEDWDYNSFHFSFQFLSAVMTKEYENALKYCKLILQYEPNNSTAKEFYPVILEKLKQTEADKSDNNDSTNDSDTSSSSESDTSSNDDSSDGQEDDAEEEEEEEEDEEEIVVNLNQESNKGSKGSSNGDNTTGSYSSLEDDEAVMNQLEALTAKYKIDNVDSSNGNSIYDSSKGHSSPAKFSIKTDHFTNGEFLAPGNKYNFPTSSDSESPTEPVTQETIALLRSRVVPN</sequence>
<feature type="compositionally biased region" description="Low complexity" evidence="1">
    <location>
        <begin position="219"/>
        <end position="230"/>
    </location>
</feature>
<proteinExistence type="predicted"/>
<evidence type="ECO:0000256" key="1">
    <source>
        <dbReference type="SAM" id="MobiDB-lite"/>
    </source>
</evidence>
<dbReference type="PANTHER" id="PTHR21520">
    <property type="entry name" value="GLUTAMATE-RICH PROTEIN 2"/>
    <property type="match status" value="1"/>
</dbReference>
<feature type="compositionally biased region" description="Acidic residues" evidence="1">
    <location>
        <begin position="104"/>
        <end position="126"/>
    </location>
</feature>
<dbReference type="SUPFAM" id="SSF48452">
    <property type="entry name" value="TPR-like"/>
    <property type="match status" value="1"/>
</dbReference>
<accession>A0ABD2NL36</accession>
<protein>
    <submittedName>
        <fullName evidence="2">Uncharacterized protein</fullName>
    </submittedName>
</protein>
<feature type="region of interest" description="Disordered" evidence="1">
    <location>
        <begin position="76"/>
        <end position="157"/>
    </location>
</feature>
<feature type="compositionally biased region" description="Low complexity" evidence="1">
    <location>
        <begin position="134"/>
        <end position="153"/>
    </location>
</feature>
<feature type="region of interest" description="Disordered" evidence="1">
    <location>
        <begin position="215"/>
        <end position="246"/>
    </location>
</feature>